<evidence type="ECO:0000256" key="4">
    <source>
        <dbReference type="ARBA" id="ARBA00022723"/>
    </source>
</evidence>
<dbReference type="Proteomes" id="UP001150925">
    <property type="component" value="Unassembled WGS sequence"/>
</dbReference>
<feature type="non-terminal residue" evidence="11">
    <location>
        <position position="1"/>
    </location>
</feature>
<comment type="catalytic activity">
    <reaction evidence="2">
        <text>(6R)-NADPHX = (6S)-NADPHX</text>
        <dbReference type="Rhea" id="RHEA:32227"/>
        <dbReference type="ChEBI" id="CHEBI:64076"/>
        <dbReference type="ChEBI" id="CHEBI:64077"/>
        <dbReference type="EC" id="5.1.99.6"/>
    </reaction>
</comment>
<keyword evidence="9" id="KW-0413">Isomerase</keyword>
<organism evidence="11 12">
    <name type="scientific">Dispira parvispora</name>
    <dbReference type="NCBI Taxonomy" id="1520584"/>
    <lineage>
        <taxon>Eukaryota</taxon>
        <taxon>Fungi</taxon>
        <taxon>Fungi incertae sedis</taxon>
        <taxon>Zoopagomycota</taxon>
        <taxon>Kickxellomycotina</taxon>
        <taxon>Dimargaritomycetes</taxon>
        <taxon>Dimargaritales</taxon>
        <taxon>Dimargaritaceae</taxon>
        <taxon>Dispira</taxon>
    </lineage>
</organism>
<sequence length="195" mass="21532">GFSVAQAVTKEFPAADYRQVLVCCGPGNNGGDGLVAARHLHHFGYEPIIYYPKQPKKDLYTRLTKQCTNLRIPLVDISQAQSQSFDLIVDAIFGFSFLGDIRDPFQDVMTLLATTKIPTVAVDVPSGWNVEQGDVNQLGYQPTMLVSLTAPKLCARSFKGKYHYLGGRFVTPTFAEQYGLHLPPYPGSDQCVRLS</sequence>
<keyword evidence="5" id="KW-0547">Nucleotide-binding</keyword>
<gene>
    <name evidence="11" type="ORF">IWQ62_001153</name>
</gene>
<dbReference type="AlphaFoldDB" id="A0A9W8AYN3"/>
<dbReference type="EC" id="5.1.99.6" evidence="3"/>
<dbReference type="Gene3D" id="3.40.50.10260">
    <property type="entry name" value="YjeF N-terminal domain"/>
    <property type="match status" value="1"/>
</dbReference>
<proteinExistence type="predicted"/>
<name>A0A9W8AYN3_9FUNG</name>
<evidence type="ECO:0000256" key="6">
    <source>
        <dbReference type="ARBA" id="ARBA00022857"/>
    </source>
</evidence>
<keyword evidence="12" id="KW-1185">Reference proteome</keyword>
<dbReference type="PANTHER" id="PTHR13232">
    <property type="entry name" value="NAD(P)H-HYDRATE EPIMERASE"/>
    <property type="match status" value="1"/>
</dbReference>
<evidence type="ECO:0000313" key="12">
    <source>
        <dbReference type="Proteomes" id="UP001150925"/>
    </source>
</evidence>
<evidence type="ECO:0000313" key="11">
    <source>
        <dbReference type="EMBL" id="KAJ1968585.1"/>
    </source>
</evidence>
<feature type="domain" description="YjeF N-terminal" evidence="10">
    <location>
        <begin position="1"/>
        <end position="181"/>
    </location>
</feature>
<dbReference type="Pfam" id="PF03853">
    <property type="entry name" value="YjeF_N"/>
    <property type="match status" value="1"/>
</dbReference>
<dbReference type="PANTHER" id="PTHR13232:SF10">
    <property type="entry name" value="NAD(P)H-HYDRATE EPIMERASE"/>
    <property type="match status" value="1"/>
</dbReference>
<dbReference type="GO" id="GO:0005739">
    <property type="term" value="C:mitochondrion"/>
    <property type="evidence" value="ECO:0007669"/>
    <property type="project" value="TreeGrafter"/>
</dbReference>
<keyword evidence="8" id="KW-0520">NAD</keyword>
<accession>A0A9W8AYN3</accession>
<dbReference type="EMBL" id="JANBPY010000161">
    <property type="protein sequence ID" value="KAJ1968585.1"/>
    <property type="molecule type" value="Genomic_DNA"/>
</dbReference>
<dbReference type="GO" id="GO:0046872">
    <property type="term" value="F:metal ion binding"/>
    <property type="evidence" value="ECO:0007669"/>
    <property type="project" value="UniProtKB-KW"/>
</dbReference>
<dbReference type="OrthoDB" id="10064708at2759"/>
<comment type="catalytic activity">
    <reaction evidence="1">
        <text>(6R)-NADHX = (6S)-NADHX</text>
        <dbReference type="Rhea" id="RHEA:32215"/>
        <dbReference type="ChEBI" id="CHEBI:64074"/>
        <dbReference type="ChEBI" id="CHEBI:64075"/>
        <dbReference type="EC" id="5.1.99.6"/>
    </reaction>
</comment>
<evidence type="ECO:0000256" key="9">
    <source>
        <dbReference type="ARBA" id="ARBA00023235"/>
    </source>
</evidence>
<evidence type="ECO:0000259" key="10">
    <source>
        <dbReference type="PROSITE" id="PS51385"/>
    </source>
</evidence>
<evidence type="ECO:0000256" key="1">
    <source>
        <dbReference type="ARBA" id="ARBA00000013"/>
    </source>
</evidence>
<dbReference type="InterPro" id="IPR032976">
    <property type="entry name" value="YJEFN_prot_NAXE-like"/>
</dbReference>
<evidence type="ECO:0000256" key="5">
    <source>
        <dbReference type="ARBA" id="ARBA00022741"/>
    </source>
</evidence>
<evidence type="ECO:0000256" key="3">
    <source>
        <dbReference type="ARBA" id="ARBA00012228"/>
    </source>
</evidence>
<dbReference type="InterPro" id="IPR004443">
    <property type="entry name" value="YjeF_N_dom"/>
</dbReference>
<evidence type="ECO:0000256" key="7">
    <source>
        <dbReference type="ARBA" id="ARBA00022958"/>
    </source>
</evidence>
<dbReference type="InterPro" id="IPR036652">
    <property type="entry name" value="YjeF_N_dom_sf"/>
</dbReference>
<keyword evidence="4" id="KW-0479">Metal-binding</keyword>
<dbReference type="GO" id="GO:0052856">
    <property type="term" value="F:NAD(P)HX epimerase activity"/>
    <property type="evidence" value="ECO:0007669"/>
    <property type="project" value="UniProtKB-EC"/>
</dbReference>
<dbReference type="GO" id="GO:0000166">
    <property type="term" value="F:nucleotide binding"/>
    <property type="evidence" value="ECO:0007669"/>
    <property type="project" value="UniProtKB-KW"/>
</dbReference>
<comment type="caution">
    <text evidence="11">The sequence shown here is derived from an EMBL/GenBank/DDBJ whole genome shotgun (WGS) entry which is preliminary data.</text>
</comment>
<reference evidence="11" key="1">
    <citation type="submission" date="2022-07" db="EMBL/GenBank/DDBJ databases">
        <title>Phylogenomic reconstructions and comparative analyses of Kickxellomycotina fungi.</title>
        <authorList>
            <person name="Reynolds N.K."/>
            <person name="Stajich J.E."/>
            <person name="Barry K."/>
            <person name="Grigoriev I.V."/>
            <person name="Crous P."/>
            <person name="Smith M.E."/>
        </authorList>
    </citation>
    <scope>NUCLEOTIDE SEQUENCE</scope>
    <source>
        <strain evidence="11">RSA 1196</strain>
    </source>
</reference>
<protein>
    <recommendedName>
        <fullName evidence="3">NAD(P)H-hydrate epimerase</fullName>
        <ecNumber evidence="3">5.1.99.6</ecNumber>
    </recommendedName>
</protein>
<evidence type="ECO:0000256" key="8">
    <source>
        <dbReference type="ARBA" id="ARBA00023027"/>
    </source>
</evidence>
<evidence type="ECO:0000256" key="2">
    <source>
        <dbReference type="ARBA" id="ARBA00000909"/>
    </source>
</evidence>
<keyword evidence="7" id="KW-0630">Potassium</keyword>
<keyword evidence="6" id="KW-0521">NADP</keyword>
<dbReference type="SUPFAM" id="SSF64153">
    <property type="entry name" value="YjeF N-terminal domain-like"/>
    <property type="match status" value="1"/>
</dbReference>
<dbReference type="PROSITE" id="PS51385">
    <property type="entry name" value="YJEF_N"/>
    <property type="match status" value="1"/>
</dbReference>
<dbReference type="NCBIfam" id="TIGR00197">
    <property type="entry name" value="yjeF_nterm"/>
    <property type="match status" value="1"/>
</dbReference>